<evidence type="ECO:0000313" key="1">
    <source>
        <dbReference type="EMBL" id="GGS42585.1"/>
    </source>
</evidence>
<dbReference type="AlphaFoldDB" id="A0A918LG41"/>
<name>A0A918LG41_9PSEU</name>
<evidence type="ECO:0000313" key="2">
    <source>
        <dbReference type="Proteomes" id="UP000660680"/>
    </source>
</evidence>
<sequence>MPAKLSWDDLPGAVRLSVERHADPISVVERVVVGQSSDITCVLHLGDSRRVFLKGVRGRRPAMRWLRNETAAARHVVGIAPEVLFSEDVAVDGDDWLVVGFEHVSGRPADLSPGSPDLDPVAQVVERIAEVRAPDLRPLTMRWPETHWWRDLAVAQPEAVHGLDPARLDALSTELPALVDGDRLVHTDLHGDQFLLCGPSARVIDWGMPGRGAAWVDTAYLIVRLIERGHFPAEAESWARSRGTWSAAAEAALTPWAVYLAGMWTSWVRQGRCTATRAALAQRYMRWRLGT</sequence>
<protein>
    <recommendedName>
        <fullName evidence="3">Aminoglycoside phosphotransferase domain-containing protein</fullName>
    </recommendedName>
</protein>
<dbReference type="RefSeq" id="WP_229787105.1">
    <property type="nucleotide sequence ID" value="NZ_BMRB01000003.1"/>
</dbReference>
<reference evidence="1" key="1">
    <citation type="journal article" date="2014" name="Int. J. Syst. Evol. Microbiol.">
        <title>Complete genome sequence of Corynebacterium casei LMG S-19264T (=DSM 44701T), isolated from a smear-ripened cheese.</title>
        <authorList>
            <consortium name="US DOE Joint Genome Institute (JGI-PGF)"/>
            <person name="Walter F."/>
            <person name="Albersmeier A."/>
            <person name="Kalinowski J."/>
            <person name="Ruckert C."/>
        </authorList>
    </citation>
    <scope>NUCLEOTIDE SEQUENCE</scope>
    <source>
        <strain evidence="1">JCM 3276</strain>
    </source>
</reference>
<dbReference type="Proteomes" id="UP000660680">
    <property type="component" value="Unassembled WGS sequence"/>
</dbReference>
<dbReference type="Gene3D" id="3.90.1200.10">
    <property type="match status" value="1"/>
</dbReference>
<dbReference type="InterPro" id="IPR011009">
    <property type="entry name" value="Kinase-like_dom_sf"/>
</dbReference>
<accession>A0A918LG41</accession>
<evidence type="ECO:0008006" key="3">
    <source>
        <dbReference type="Google" id="ProtNLM"/>
    </source>
</evidence>
<dbReference type="EMBL" id="BMRB01000003">
    <property type="protein sequence ID" value="GGS42585.1"/>
    <property type="molecule type" value="Genomic_DNA"/>
</dbReference>
<proteinExistence type="predicted"/>
<comment type="caution">
    <text evidence="1">The sequence shown here is derived from an EMBL/GenBank/DDBJ whole genome shotgun (WGS) entry which is preliminary data.</text>
</comment>
<reference evidence="1" key="2">
    <citation type="submission" date="2020-09" db="EMBL/GenBank/DDBJ databases">
        <authorList>
            <person name="Sun Q."/>
            <person name="Ohkuma M."/>
        </authorList>
    </citation>
    <scope>NUCLEOTIDE SEQUENCE</scope>
    <source>
        <strain evidence="1">JCM 3276</strain>
    </source>
</reference>
<organism evidence="1 2">
    <name type="scientific">Actinokineospora fastidiosa</name>
    <dbReference type="NCBI Taxonomy" id="1816"/>
    <lineage>
        <taxon>Bacteria</taxon>
        <taxon>Bacillati</taxon>
        <taxon>Actinomycetota</taxon>
        <taxon>Actinomycetes</taxon>
        <taxon>Pseudonocardiales</taxon>
        <taxon>Pseudonocardiaceae</taxon>
        <taxon>Actinokineospora</taxon>
    </lineage>
</organism>
<gene>
    <name evidence="1" type="ORF">GCM10010171_41920</name>
</gene>
<dbReference type="SUPFAM" id="SSF56112">
    <property type="entry name" value="Protein kinase-like (PK-like)"/>
    <property type="match status" value="1"/>
</dbReference>
<keyword evidence="2" id="KW-1185">Reference proteome</keyword>